<gene>
    <name evidence="11" type="ORF">DDZ15_04625</name>
</gene>
<dbReference type="EMBL" id="QGGB01000003">
    <property type="protein sequence ID" value="PWN07544.1"/>
    <property type="molecule type" value="Genomic_DNA"/>
</dbReference>
<dbReference type="InterPro" id="IPR031322">
    <property type="entry name" value="Shikimate/glucono_kinase"/>
</dbReference>
<sequence>MVYIVMGVSGCGKTTVGTLLAEKLGIPFYDADNYHPAQNVKKMKEGIPLTDSDRQPWLEALAEQIRVWNKDNGAVLACSALKQSYRNILAAENPERVQFIYLKGTRKEILDRLQKRRNHYMPPSLLDSQFSALEEPPEALTVSISAPPDQIVSRILMKL</sequence>
<comment type="similarity">
    <text evidence="2 10">Belongs to the gluconokinase GntK/GntV family.</text>
</comment>
<dbReference type="Gene3D" id="3.40.50.300">
    <property type="entry name" value="P-loop containing nucleotide triphosphate hydrolases"/>
    <property type="match status" value="1"/>
</dbReference>
<evidence type="ECO:0000256" key="1">
    <source>
        <dbReference type="ARBA" id="ARBA00004761"/>
    </source>
</evidence>
<keyword evidence="7 10" id="KW-0067">ATP-binding</keyword>
<accession>A0A316TXW9</accession>
<keyword evidence="4 10" id="KW-0808">Transferase</keyword>
<dbReference type="GO" id="GO:0046316">
    <property type="term" value="F:gluconokinase activity"/>
    <property type="evidence" value="ECO:0007669"/>
    <property type="project" value="UniProtKB-EC"/>
</dbReference>
<evidence type="ECO:0000256" key="2">
    <source>
        <dbReference type="ARBA" id="ARBA00008420"/>
    </source>
</evidence>
<evidence type="ECO:0000256" key="3">
    <source>
        <dbReference type="ARBA" id="ARBA00012054"/>
    </source>
</evidence>
<evidence type="ECO:0000256" key="9">
    <source>
        <dbReference type="ARBA" id="ARBA00048090"/>
    </source>
</evidence>
<evidence type="ECO:0000256" key="6">
    <source>
        <dbReference type="ARBA" id="ARBA00022777"/>
    </source>
</evidence>
<dbReference type="PANTHER" id="PTHR43442">
    <property type="entry name" value="GLUCONOKINASE-RELATED"/>
    <property type="match status" value="1"/>
</dbReference>
<evidence type="ECO:0000313" key="11">
    <source>
        <dbReference type="EMBL" id="PWN07544.1"/>
    </source>
</evidence>
<dbReference type="InterPro" id="IPR006001">
    <property type="entry name" value="Therm_gnt_kin"/>
</dbReference>
<comment type="pathway">
    <text evidence="1">Carbohydrate acid metabolism.</text>
</comment>
<dbReference type="NCBIfam" id="TIGR01313">
    <property type="entry name" value="therm_gnt_kin"/>
    <property type="match status" value="1"/>
</dbReference>
<keyword evidence="12" id="KW-1185">Reference proteome</keyword>
<dbReference type="GO" id="GO:0005737">
    <property type="term" value="C:cytoplasm"/>
    <property type="evidence" value="ECO:0007669"/>
    <property type="project" value="TreeGrafter"/>
</dbReference>
<dbReference type="PANTHER" id="PTHR43442:SF3">
    <property type="entry name" value="GLUCONOKINASE-RELATED"/>
    <property type="match status" value="1"/>
</dbReference>
<keyword evidence="8" id="KW-0311">Gluconate utilization</keyword>
<keyword evidence="6 10" id="KW-0418">Kinase</keyword>
<dbReference type="GO" id="GO:0019521">
    <property type="term" value="P:D-gluconate metabolic process"/>
    <property type="evidence" value="ECO:0007669"/>
    <property type="project" value="UniProtKB-KW"/>
</dbReference>
<dbReference type="OrthoDB" id="9813917at2"/>
<evidence type="ECO:0000313" key="12">
    <source>
        <dbReference type="Proteomes" id="UP000245533"/>
    </source>
</evidence>
<organism evidence="11 12">
    <name type="scientific">Rhodohalobacter mucosus</name>
    <dbReference type="NCBI Taxonomy" id="2079485"/>
    <lineage>
        <taxon>Bacteria</taxon>
        <taxon>Pseudomonadati</taxon>
        <taxon>Balneolota</taxon>
        <taxon>Balneolia</taxon>
        <taxon>Balneolales</taxon>
        <taxon>Balneolaceae</taxon>
        <taxon>Rhodohalobacter</taxon>
    </lineage>
</organism>
<proteinExistence type="inferred from homology"/>
<dbReference type="FunFam" id="3.40.50.300:FF:000522">
    <property type="entry name" value="Gluconokinase"/>
    <property type="match status" value="1"/>
</dbReference>
<evidence type="ECO:0000256" key="10">
    <source>
        <dbReference type="RuleBase" id="RU363066"/>
    </source>
</evidence>
<dbReference type="Proteomes" id="UP000245533">
    <property type="component" value="Unassembled WGS sequence"/>
</dbReference>
<dbReference type="GO" id="GO:0005524">
    <property type="term" value="F:ATP binding"/>
    <property type="evidence" value="ECO:0007669"/>
    <property type="project" value="UniProtKB-KW"/>
</dbReference>
<evidence type="ECO:0000256" key="7">
    <source>
        <dbReference type="ARBA" id="ARBA00022840"/>
    </source>
</evidence>
<dbReference type="RefSeq" id="WP_109645358.1">
    <property type="nucleotide sequence ID" value="NZ_QGGB01000003.1"/>
</dbReference>
<dbReference type="SUPFAM" id="SSF52540">
    <property type="entry name" value="P-loop containing nucleoside triphosphate hydrolases"/>
    <property type="match status" value="1"/>
</dbReference>
<dbReference type="AlphaFoldDB" id="A0A316TXW9"/>
<dbReference type="CDD" id="cd02021">
    <property type="entry name" value="GntK"/>
    <property type="match status" value="1"/>
</dbReference>
<name>A0A316TXW9_9BACT</name>
<evidence type="ECO:0000256" key="5">
    <source>
        <dbReference type="ARBA" id="ARBA00022741"/>
    </source>
</evidence>
<keyword evidence="5 10" id="KW-0547">Nucleotide-binding</keyword>
<protein>
    <recommendedName>
        <fullName evidence="3 10">Gluconokinase</fullName>
        <ecNumber evidence="3 10">2.7.1.12</ecNumber>
    </recommendedName>
</protein>
<evidence type="ECO:0000256" key="8">
    <source>
        <dbReference type="ARBA" id="ARBA00023064"/>
    </source>
</evidence>
<comment type="caution">
    <text evidence="11">The sequence shown here is derived from an EMBL/GenBank/DDBJ whole genome shotgun (WGS) entry which is preliminary data.</text>
</comment>
<reference evidence="11 12" key="1">
    <citation type="submission" date="2018-05" db="EMBL/GenBank/DDBJ databases">
        <title>Rhodohalobacter halophilus gen. nov., sp. nov., a moderately halophilic member of the family Balneolaceae.</title>
        <authorList>
            <person name="Liu Z.-W."/>
        </authorList>
    </citation>
    <scope>NUCLEOTIDE SEQUENCE [LARGE SCALE GENOMIC DNA]</scope>
    <source>
        <strain evidence="11 12">8A47</strain>
    </source>
</reference>
<dbReference type="EC" id="2.7.1.12" evidence="3 10"/>
<evidence type="ECO:0000256" key="4">
    <source>
        <dbReference type="ARBA" id="ARBA00022679"/>
    </source>
</evidence>
<comment type="catalytic activity">
    <reaction evidence="9 10">
        <text>D-gluconate + ATP = 6-phospho-D-gluconate + ADP + H(+)</text>
        <dbReference type="Rhea" id="RHEA:19433"/>
        <dbReference type="ChEBI" id="CHEBI:15378"/>
        <dbReference type="ChEBI" id="CHEBI:18391"/>
        <dbReference type="ChEBI" id="CHEBI:30616"/>
        <dbReference type="ChEBI" id="CHEBI:58759"/>
        <dbReference type="ChEBI" id="CHEBI:456216"/>
        <dbReference type="EC" id="2.7.1.12"/>
    </reaction>
</comment>
<dbReference type="Pfam" id="PF01202">
    <property type="entry name" value="SKI"/>
    <property type="match status" value="1"/>
</dbReference>
<dbReference type="InterPro" id="IPR027417">
    <property type="entry name" value="P-loop_NTPase"/>
</dbReference>